<evidence type="ECO:0000256" key="7">
    <source>
        <dbReference type="ARBA" id="ARBA00049145"/>
    </source>
</evidence>
<feature type="active site" description="Proton acceptor" evidence="12">
    <location>
        <position position="112"/>
    </location>
</feature>
<gene>
    <name evidence="12 16" type="primary">katG</name>
    <name evidence="16" type="ORF">DPN68_12120</name>
</gene>
<dbReference type="GO" id="GO:0070301">
    <property type="term" value="P:cellular response to hydrogen peroxide"/>
    <property type="evidence" value="ECO:0007669"/>
    <property type="project" value="TreeGrafter"/>
</dbReference>
<keyword evidence="4 12" id="KW-0560">Oxidoreductase</keyword>
<feature type="compositionally biased region" description="Basic and acidic residues" evidence="14">
    <location>
        <begin position="282"/>
        <end position="291"/>
    </location>
</feature>
<dbReference type="HAMAP" id="MF_01961">
    <property type="entry name" value="Catal_peroxid"/>
    <property type="match status" value="1"/>
</dbReference>
<protein>
    <recommendedName>
        <fullName evidence="11 12">Catalase-peroxidase</fullName>
        <shortName evidence="12">CP</shortName>
        <ecNumber evidence="10 12">1.11.1.21</ecNumber>
    </recommendedName>
    <alternativeName>
        <fullName evidence="12">Peroxidase/catalase</fullName>
    </alternativeName>
</protein>
<keyword evidence="1 12" id="KW-0575">Peroxidase</keyword>
<dbReference type="InterPro" id="IPR019793">
    <property type="entry name" value="Peroxidases_heam-ligand_BS"/>
</dbReference>
<reference evidence="16 17" key="1">
    <citation type="submission" date="2018-06" db="EMBL/GenBank/DDBJ databases">
        <title>Flavobacterium tibetense sp. nov., isolated from a wetland YonghuCo on Tibetan Plateau.</title>
        <authorList>
            <person name="Xing P."/>
            <person name="Phurbu D."/>
            <person name="Lu H."/>
        </authorList>
    </citation>
    <scope>NUCLEOTIDE SEQUENCE [LARGE SCALE GENOMIC DNA]</scope>
    <source>
        <strain evidence="16 17">YH5</strain>
    </source>
</reference>
<keyword evidence="6 12" id="KW-0376">Hydrogen peroxide</keyword>
<dbReference type="Gene3D" id="1.10.420.10">
    <property type="entry name" value="Peroxidase, domain 2"/>
    <property type="match status" value="2"/>
</dbReference>
<comment type="caution">
    <text evidence="16">The sequence shown here is derived from an EMBL/GenBank/DDBJ whole genome shotgun (WGS) entry which is preliminary data.</text>
</comment>
<evidence type="ECO:0000256" key="3">
    <source>
        <dbReference type="ARBA" id="ARBA00022723"/>
    </source>
</evidence>
<evidence type="ECO:0000313" key="17">
    <source>
        <dbReference type="Proteomes" id="UP000253319"/>
    </source>
</evidence>
<evidence type="ECO:0000256" key="12">
    <source>
        <dbReference type="HAMAP-Rule" id="MF_01961"/>
    </source>
</evidence>
<evidence type="ECO:0000256" key="6">
    <source>
        <dbReference type="ARBA" id="ARBA00023324"/>
    </source>
</evidence>
<evidence type="ECO:0000256" key="9">
    <source>
        <dbReference type="ARBA" id="ARBA00060838"/>
    </source>
</evidence>
<dbReference type="GO" id="GO:0005829">
    <property type="term" value="C:cytosol"/>
    <property type="evidence" value="ECO:0007669"/>
    <property type="project" value="UniProtKB-ARBA"/>
</dbReference>
<evidence type="ECO:0000256" key="10">
    <source>
        <dbReference type="ARBA" id="ARBA00067012"/>
    </source>
</evidence>
<dbReference type="EC" id="1.11.1.21" evidence="10 12"/>
<dbReference type="CDD" id="cd00649">
    <property type="entry name" value="catalase_peroxidase_1"/>
    <property type="match status" value="1"/>
</dbReference>
<dbReference type="GO" id="GO:0004096">
    <property type="term" value="F:catalase activity"/>
    <property type="evidence" value="ECO:0007669"/>
    <property type="project" value="UniProtKB-UniRule"/>
</dbReference>
<dbReference type="PROSITE" id="PS00436">
    <property type="entry name" value="PEROXIDASE_2"/>
    <property type="match status" value="1"/>
</dbReference>
<feature type="region of interest" description="Disordered" evidence="14">
    <location>
        <begin position="281"/>
        <end position="303"/>
    </location>
</feature>
<dbReference type="PANTHER" id="PTHR30555:SF0">
    <property type="entry name" value="CATALASE-PEROXIDASE"/>
    <property type="match status" value="1"/>
</dbReference>
<keyword evidence="5 12" id="KW-0408">Iron</keyword>
<organism evidence="16 17">
    <name type="scientific">Flavobacterium tibetense</name>
    <dbReference type="NCBI Taxonomy" id="2233533"/>
    <lineage>
        <taxon>Bacteria</taxon>
        <taxon>Pseudomonadati</taxon>
        <taxon>Bacteroidota</taxon>
        <taxon>Flavobacteriia</taxon>
        <taxon>Flavobacteriales</taxon>
        <taxon>Flavobacteriaceae</taxon>
        <taxon>Flavobacterium</taxon>
    </lineage>
</organism>
<keyword evidence="17" id="KW-1185">Reference proteome</keyword>
<dbReference type="GO" id="GO:0020037">
    <property type="term" value="F:heme binding"/>
    <property type="evidence" value="ECO:0007669"/>
    <property type="project" value="InterPro"/>
</dbReference>
<dbReference type="CDD" id="cd08200">
    <property type="entry name" value="catalase_peroxidase_2"/>
    <property type="match status" value="1"/>
</dbReference>
<dbReference type="Gene3D" id="1.10.520.10">
    <property type="match status" value="2"/>
</dbReference>
<comment type="cofactor">
    <cofactor evidence="12">
        <name>heme b</name>
        <dbReference type="ChEBI" id="CHEBI:60344"/>
    </cofactor>
    <text evidence="12">Binds 1 heme b (iron(II)-protoporphyrin IX) group per dimer.</text>
</comment>
<evidence type="ECO:0000256" key="14">
    <source>
        <dbReference type="SAM" id="MobiDB-lite"/>
    </source>
</evidence>
<dbReference type="Proteomes" id="UP000253319">
    <property type="component" value="Unassembled WGS sequence"/>
</dbReference>
<dbReference type="FunFam" id="1.10.420.10:FF:000002">
    <property type="entry name" value="Catalase-peroxidase"/>
    <property type="match status" value="1"/>
</dbReference>
<sequence length="743" mass="83372">MGAQRGPHTSSIEQYTNAKPTTNPKVEVAQKGSENKDKNKEWWPNQLNLDVLRQNSELSNPMGAKFDYAKEFQSLDYNALKKDLTELMTQSQEWWPADFGHYGGLFIRMAWHSAGTYRTGDGRGGTRAGQQRFAPQNSWPDNGNLDKARRLLWPIKQKYGNKISWADLMILTGNVALESMGFKTFGFAGGREDVWEPESHVYWGPESKWLDDKRYSEGRKLENPLAAVQMGLIYVNPEGPNGNPDPVLAAKDIRETFGRMGMNDEETVALIAGGHTLGKTHGAGDAKHVGPEPEAAPIEEQGFGWKSSYKSGKGTDAITSGLEVTWTSTPAKWSHDYLTFLFKYDWELTTSPAGAKQWIAKTDDKIIPDAFDKNKMHKPYMLTTDLSLRYDPIYEKISRRFLADENAFNEAFARAWFKLTHRDMGPKATYLGPEAPKEDLIWQDPIPAVNHKLVNDKDIKALKNQILVSGLSIQDMVTVAWASASTYRGSDRRGGANGARIRLEPQRSWEVNNPMQLNRVLPILEKIQADFNAKSKDKKVSIADLIVLAGNTGIEQAAKNAGYNVQVPFTPGRMDASQEQTDANSFAVLEPQADGFRNYLKTKYTLATEELLVDKAQLLTLTAPEMTVLVGGMRALNTNYNGSKHGIFSNKKDQLTNDFFVNLLAMGTTWKATSDDQELFEGRNMKTNELKWTATRADLIFGSNSELRAIAEVYAQEDNKQKFVNDFVAAWTKVMNLDRFDVK</sequence>
<dbReference type="FunFam" id="1.10.420.10:FF:000004">
    <property type="entry name" value="Catalase-peroxidase"/>
    <property type="match status" value="1"/>
</dbReference>
<dbReference type="EMBL" id="QLST01000019">
    <property type="protein sequence ID" value="RBA27473.1"/>
    <property type="molecule type" value="Genomic_DNA"/>
</dbReference>
<feature type="compositionally biased region" description="Polar residues" evidence="14">
    <location>
        <begin position="7"/>
        <end position="24"/>
    </location>
</feature>
<proteinExistence type="inferred from homology"/>
<dbReference type="AlphaFoldDB" id="A0A365NZG3"/>
<accession>A0A365NZG3</accession>
<dbReference type="InterPro" id="IPR019794">
    <property type="entry name" value="Peroxidases_AS"/>
</dbReference>
<evidence type="ECO:0000259" key="15">
    <source>
        <dbReference type="PROSITE" id="PS50873"/>
    </source>
</evidence>
<evidence type="ECO:0000256" key="5">
    <source>
        <dbReference type="ARBA" id="ARBA00023004"/>
    </source>
</evidence>
<feature type="domain" description="Plant heme peroxidase family profile" evidence="15">
    <location>
        <begin position="145"/>
        <end position="432"/>
    </location>
</feature>
<dbReference type="PRINTS" id="PR00458">
    <property type="entry name" value="PEROXIDASE"/>
</dbReference>
<dbReference type="GO" id="GO:0046872">
    <property type="term" value="F:metal ion binding"/>
    <property type="evidence" value="ECO:0007669"/>
    <property type="project" value="UniProtKB-KW"/>
</dbReference>
<comment type="PTM">
    <text evidence="12">Formation of the three residue Trp-Tyr-Met cross-link is important for the catalase, but not the peroxidase activity of the enzyme.</text>
</comment>
<feature type="binding site" description="axial binding residue" evidence="12">
    <location>
        <position position="275"/>
    </location>
    <ligand>
        <name>heme b</name>
        <dbReference type="ChEBI" id="CHEBI:60344"/>
    </ligand>
    <ligandPart>
        <name>Fe</name>
        <dbReference type="ChEBI" id="CHEBI:18248"/>
    </ligandPart>
</feature>
<dbReference type="PANTHER" id="PTHR30555">
    <property type="entry name" value="HYDROPEROXIDASE I, BIFUNCTIONAL CATALASE-PEROXIDASE"/>
    <property type="match status" value="1"/>
</dbReference>
<dbReference type="OrthoDB" id="9759743at2"/>
<dbReference type="SUPFAM" id="SSF48113">
    <property type="entry name" value="Heme-dependent peroxidases"/>
    <property type="match status" value="2"/>
</dbReference>
<name>A0A365NZG3_9FLAO</name>
<dbReference type="InterPro" id="IPR000763">
    <property type="entry name" value="Catalase_peroxidase"/>
</dbReference>
<comment type="subunit">
    <text evidence="12">Homodimer or homotetramer.</text>
</comment>
<dbReference type="NCBIfam" id="NF011635">
    <property type="entry name" value="PRK15061.1"/>
    <property type="match status" value="1"/>
</dbReference>
<dbReference type="PRINTS" id="PR00460">
    <property type="entry name" value="BPEROXIDASE"/>
</dbReference>
<dbReference type="InterPro" id="IPR010255">
    <property type="entry name" value="Haem_peroxidase_sf"/>
</dbReference>
<comment type="catalytic activity">
    <reaction evidence="8 12 13">
        <text>H2O2 + AH2 = A + 2 H2O</text>
        <dbReference type="Rhea" id="RHEA:30275"/>
        <dbReference type="ChEBI" id="CHEBI:13193"/>
        <dbReference type="ChEBI" id="CHEBI:15377"/>
        <dbReference type="ChEBI" id="CHEBI:16240"/>
        <dbReference type="ChEBI" id="CHEBI:17499"/>
        <dbReference type="EC" id="1.11.1.21"/>
    </reaction>
</comment>
<dbReference type="PROSITE" id="PS50873">
    <property type="entry name" value="PEROXIDASE_4"/>
    <property type="match status" value="1"/>
</dbReference>
<evidence type="ECO:0000256" key="8">
    <source>
        <dbReference type="ARBA" id="ARBA00051651"/>
    </source>
</evidence>
<keyword evidence="3 12" id="KW-0479">Metal-binding</keyword>
<dbReference type="GO" id="GO:0042744">
    <property type="term" value="P:hydrogen peroxide catabolic process"/>
    <property type="evidence" value="ECO:0007669"/>
    <property type="project" value="UniProtKB-KW"/>
</dbReference>
<feature type="site" description="Transition state stabilizer" evidence="12">
    <location>
        <position position="108"/>
    </location>
</feature>
<dbReference type="Pfam" id="PF00141">
    <property type="entry name" value="peroxidase"/>
    <property type="match status" value="2"/>
</dbReference>
<feature type="cross-link" description="Tryptophyl-tyrosyl-methioninium (Tyr-Met) (with Trp-111)" evidence="12">
    <location>
        <begin position="234"/>
        <end position="260"/>
    </location>
</feature>
<dbReference type="NCBIfam" id="TIGR00198">
    <property type="entry name" value="cat_per_HPI"/>
    <property type="match status" value="1"/>
</dbReference>
<comment type="catalytic activity">
    <reaction evidence="7 12 13">
        <text>2 H2O2 = O2 + 2 H2O</text>
        <dbReference type="Rhea" id="RHEA:20309"/>
        <dbReference type="ChEBI" id="CHEBI:15377"/>
        <dbReference type="ChEBI" id="CHEBI:15379"/>
        <dbReference type="ChEBI" id="CHEBI:16240"/>
        <dbReference type="EC" id="1.11.1.21"/>
    </reaction>
</comment>
<dbReference type="InterPro" id="IPR002016">
    <property type="entry name" value="Haem_peroxidase"/>
</dbReference>
<evidence type="ECO:0000256" key="11">
    <source>
        <dbReference type="ARBA" id="ARBA00074141"/>
    </source>
</evidence>
<comment type="function">
    <text evidence="12">Bifunctional enzyme with both catalase and broad-spectrum peroxidase activity.</text>
</comment>
<evidence type="ECO:0000256" key="2">
    <source>
        <dbReference type="ARBA" id="ARBA00022617"/>
    </source>
</evidence>
<dbReference type="FunFam" id="1.10.520.10:FF:000002">
    <property type="entry name" value="Catalase-peroxidase"/>
    <property type="match status" value="1"/>
</dbReference>
<evidence type="ECO:0000313" key="16">
    <source>
        <dbReference type="EMBL" id="RBA27473.1"/>
    </source>
</evidence>
<evidence type="ECO:0000256" key="13">
    <source>
        <dbReference type="RuleBase" id="RU003451"/>
    </source>
</evidence>
<keyword evidence="2 12" id="KW-0349">Heme</keyword>
<feature type="region of interest" description="Disordered" evidence="14">
    <location>
        <begin position="1"/>
        <end position="41"/>
    </location>
</feature>
<evidence type="ECO:0000256" key="4">
    <source>
        <dbReference type="ARBA" id="ARBA00023002"/>
    </source>
</evidence>
<comment type="similarity">
    <text evidence="9 12 13">Belongs to the peroxidase family. Peroxidase/catalase subfamily.</text>
</comment>
<dbReference type="PROSITE" id="PS00435">
    <property type="entry name" value="PEROXIDASE_1"/>
    <property type="match status" value="1"/>
</dbReference>
<comment type="caution">
    <text evidence="12">Lacks conserved residue(s) required for the propagation of feature annotation.</text>
</comment>
<evidence type="ECO:0000256" key="1">
    <source>
        <dbReference type="ARBA" id="ARBA00022559"/>
    </source>
</evidence>